<keyword evidence="2" id="KW-1185">Reference proteome</keyword>
<evidence type="ECO:0000313" key="2">
    <source>
        <dbReference type="Proteomes" id="UP000646749"/>
    </source>
</evidence>
<sequence>MTAPLAAVVLDHSALLALGAGHRLLSGLVAAAHQDAGRHIYVPALCLAAASADRPALGEHVGALPAMEVVELGYPAAIAVGRLVAGALDWQAAHAVVVARPDAEWPTGRAVLTEHPDVYRRRGLTAVELPPPR</sequence>
<organism evidence="1 2">
    <name type="scientific">Plantactinospora endophytica</name>
    <dbReference type="NCBI Taxonomy" id="673535"/>
    <lineage>
        <taxon>Bacteria</taxon>
        <taxon>Bacillati</taxon>
        <taxon>Actinomycetota</taxon>
        <taxon>Actinomycetes</taxon>
        <taxon>Micromonosporales</taxon>
        <taxon>Micromonosporaceae</taxon>
        <taxon>Plantactinospora</taxon>
    </lineage>
</organism>
<name>A0ABQ4E491_9ACTN</name>
<dbReference type="EMBL" id="BONW01000019">
    <property type="protein sequence ID" value="GIG89147.1"/>
    <property type="molecule type" value="Genomic_DNA"/>
</dbReference>
<evidence type="ECO:0008006" key="3">
    <source>
        <dbReference type="Google" id="ProtNLM"/>
    </source>
</evidence>
<dbReference type="Proteomes" id="UP000646749">
    <property type="component" value="Unassembled WGS sequence"/>
</dbReference>
<proteinExistence type="predicted"/>
<protein>
    <recommendedName>
        <fullName evidence="3">PIN domain-containing protein</fullName>
    </recommendedName>
</protein>
<evidence type="ECO:0000313" key="1">
    <source>
        <dbReference type="EMBL" id="GIG89147.1"/>
    </source>
</evidence>
<gene>
    <name evidence="1" type="ORF">Pen02_40830</name>
</gene>
<comment type="caution">
    <text evidence="1">The sequence shown here is derived from an EMBL/GenBank/DDBJ whole genome shotgun (WGS) entry which is preliminary data.</text>
</comment>
<accession>A0ABQ4E491</accession>
<dbReference type="RefSeq" id="WP_203867643.1">
    <property type="nucleotide sequence ID" value="NZ_BONW01000019.1"/>
</dbReference>
<reference evidence="1 2" key="1">
    <citation type="submission" date="2021-01" db="EMBL/GenBank/DDBJ databases">
        <title>Whole genome shotgun sequence of Plantactinospora endophytica NBRC 110450.</title>
        <authorList>
            <person name="Komaki H."/>
            <person name="Tamura T."/>
        </authorList>
    </citation>
    <scope>NUCLEOTIDE SEQUENCE [LARGE SCALE GENOMIC DNA]</scope>
    <source>
        <strain evidence="1 2">NBRC 110450</strain>
    </source>
</reference>